<dbReference type="Proteomes" id="UP001054857">
    <property type="component" value="Unassembled WGS sequence"/>
</dbReference>
<dbReference type="AlphaFoldDB" id="A0AAD3DS00"/>
<protein>
    <submittedName>
        <fullName evidence="2">Uncharacterized protein</fullName>
    </submittedName>
</protein>
<evidence type="ECO:0000313" key="3">
    <source>
        <dbReference type="Proteomes" id="UP001054857"/>
    </source>
</evidence>
<proteinExistence type="predicted"/>
<keyword evidence="3" id="KW-1185">Reference proteome</keyword>
<feature type="compositionally biased region" description="Low complexity" evidence="1">
    <location>
        <begin position="40"/>
        <end position="49"/>
    </location>
</feature>
<feature type="non-terminal residue" evidence="2">
    <location>
        <position position="1"/>
    </location>
</feature>
<accession>A0AAD3DS00</accession>
<comment type="caution">
    <text evidence="2">The sequence shown here is derived from an EMBL/GenBank/DDBJ whole genome shotgun (WGS) entry which is preliminary data.</text>
</comment>
<name>A0AAD3DS00_9CHLO</name>
<gene>
    <name evidence="2" type="ORF">Agub_g7358</name>
</gene>
<organism evidence="2 3">
    <name type="scientific">Astrephomene gubernaculifera</name>
    <dbReference type="NCBI Taxonomy" id="47775"/>
    <lineage>
        <taxon>Eukaryota</taxon>
        <taxon>Viridiplantae</taxon>
        <taxon>Chlorophyta</taxon>
        <taxon>core chlorophytes</taxon>
        <taxon>Chlorophyceae</taxon>
        <taxon>CS clade</taxon>
        <taxon>Chlamydomonadales</taxon>
        <taxon>Astrephomenaceae</taxon>
        <taxon>Astrephomene</taxon>
    </lineage>
</organism>
<evidence type="ECO:0000256" key="1">
    <source>
        <dbReference type="SAM" id="MobiDB-lite"/>
    </source>
</evidence>
<feature type="compositionally biased region" description="Polar residues" evidence="1">
    <location>
        <begin position="11"/>
        <end position="21"/>
    </location>
</feature>
<feature type="region of interest" description="Disordered" evidence="1">
    <location>
        <begin position="33"/>
        <end position="59"/>
    </location>
</feature>
<feature type="compositionally biased region" description="Polar residues" evidence="1">
    <location>
        <begin position="50"/>
        <end position="59"/>
    </location>
</feature>
<reference evidence="2 3" key="1">
    <citation type="journal article" date="2021" name="Sci. Rep.">
        <title>Genome sequencing of the multicellular alga Astrephomene provides insights into convergent evolution of germ-soma differentiation.</title>
        <authorList>
            <person name="Yamashita S."/>
            <person name="Yamamoto K."/>
            <person name="Matsuzaki R."/>
            <person name="Suzuki S."/>
            <person name="Yamaguchi H."/>
            <person name="Hirooka S."/>
            <person name="Minakuchi Y."/>
            <person name="Miyagishima S."/>
            <person name="Kawachi M."/>
            <person name="Toyoda A."/>
            <person name="Nozaki H."/>
        </authorList>
    </citation>
    <scope>NUCLEOTIDE SEQUENCE [LARGE SCALE GENOMIC DNA]</scope>
    <source>
        <strain evidence="2 3">NIES-4017</strain>
    </source>
</reference>
<sequence length="238" mass="26007">MDWLSTEARTKPNSTTRQTLRYSSGTGWDVALDPAQTPLAGEGPAAEAGRSTTSGPTQAVQGCRGRLRCIAAAAFIQRQFASICEFFPERHALSLLCHAAEEKVAYTAERLAAMVDSDNADAPPAKNRSAAILFFGFLLLTVKGGRGAAFLARALLFWSSRSGHDRAAAASEPHRYALPADLLRRFLACILVLLRHEECGEEVLPVHDAIEAELERIQVMPRDGFERARQLMQEVRTA</sequence>
<dbReference type="EMBL" id="BMAR01000011">
    <property type="protein sequence ID" value="GFR45902.1"/>
    <property type="molecule type" value="Genomic_DNA"/>
</dbReference>
<evidence type="ECO:0000313" key="2">
    <source>
        <dbReference type="EMBL" id="GFR45902.1"/>
    </source>
</evidence>
<feature type="region of interest" description="Disordered" evidence="1">
    <location>
        <begin position="1"/>
        <end position="21"/>
    </location>
</feature>